<dbReference type="GO" id="GO:0008453">
    <property type="term" value="F:alanine-glyoxylate transaminase activity"/>
    <property type="evidence" value="ECO:0007669"/>
    <property type="project" value="TreeGrafter"/>
</dbReference>
<comment type="similarity">
    <text evidence="2">Belongs to the class-V pyridoxal-phosphate-dependent aminotransferase family.</text>
</comment>
<proteinExistence type="inferred from homology"/>
<organism evidence="5">
    <name type="scientific">marine metagenome</name>
    <dbReference type="NCBI Taxonomy" id="408172"/>
    <lineage>
        <taxon>unclassified sequences</taxon>
        <taxon>metagenomes</taxon>
        <taxon>ecological metagenomes</taxon>
    </lineage>
</organism>
<dbReference type="Gene3D" id="3.40.640.10">
    <property type="entry name" value="Type I PLP-dependent aspartate aminotransferase-like (Major domain)"/>
    <property type="match status" value="1"/>
</dbReference>
<dbReference type="InterPro" id="IPR020578">
    <property type="entry name" value="Aminotrans_V_PyrdxlP_BS"/>
</dbReference>
<dbReference type="Gene3D" id="3.90.1150.10">
    <property type="entry name" value="Aspartate Aminotransferase, domain 1"/>
    <property type="match status" value="1"/>
</dbReference>
<dbReference type="GO" id="GO:0019265">
    <property type="term" value="P:glycine biosynthetic process, by transamination of glyoxylate"/>
    <property type="evidence" value="ECO:0007669"/>
    <property type="project" value="TreeGrafter"/>
</dbReference>
<dbReference type="InterPro" id="IPR015421">
    <property type="entry name" value="PyrdxlP-dep_Trfase_major"/>
</dbReference>
<protein>
    <recommendedName>
        <fullName evidence="4">Aminotransferase class V domain-containing protein</fullName>
    </recommendedName>
</protein>
<evidence type="ECO:0000259" key="4">
    <source>
        <dbReference type="Pfam" id="PF00266"/>
    </source>
</evidence>
<reference evidence="5" key="1">
    <citation type="submission" date="2018-05" db="EMBL/GenBank/DDBJ databases">
        <authorList>
            <person name="Lanie J.A."/>
            <person name="Ng W.-L."/>
            <person name="Kazmierczak K.M."/>
            <person name="Andrzejewski T.M."/>
            <person name="Davidsen T.M."/>
            <person name="Wayne K.J."/>
            <person name="Tettelin H."/>
            <person name="Glass J.I."/>
            <person name="Rusch D."/>
            <person name="Podicherti R."/>
            <person name="Tsui H.-C.T."/>
            <person name="Winkler M.E."/>
        </authorList>
    </citation>
    <scope>NUCLEOTIDE SEQUENCE</scope>
</reference>
<evidence type="ECO:0000256" key="3">
    <source>
        <dbReference type="ARBA" id="ARBA00022898"/>
    </source>
</evidence>
<dbReference type="GO" id="GO:0005777">
    <property type="term" value="C:peroxisome"/>
    <property type="evidence" value="ECO:0007669"/>
    <property type="project" value="TreeGrafter"/>
</dbReference>
<dbReference type="EMBL" id="UINC01029243">
    <property type="protein sequence ID" value="SVB11640.1"/>
    <property type="molecule type" value="Genomic_DNA"/>
</dbReference>
<dbReference type="GO" id="GO:0004760">
    <property type="term" value="F:L-serine-pyruvate transaminase activity"/>
    <property type="evidence" value="ECO:0007669"/>
    <property type="project" value="TreeGrafter"/>
</dbReference>
<evidence type="ECO:0000313" key="5">
    <source>
        <dbReference type="EMBL" id="SVB11640.1"/>
    </source>
</evidence>
<dbReference type="InterPro" id="IPR000192">
    <property type="entry name" value="Aminotrans_V_dom"/>
</dbReference>
<dbReference type="SUPFAM" id="SSF53383">
    <property type="entry name" value="PLP-dependent transferases"/>
    <property type="match status" value="1"/>
</dbReference>
<dbReference type="AlphaFoldDB" id="A0A382BCR5"/>
<dbReference type="PIRSF" id="PIRSF000524">
    <property type="entry name" value="SPT"/>
    <property type="match status" value="1"/>
</dbReference>
<accession>A0A382BCR5</accession>
<dbReference type="Pfam" id="PF00266">
    <property type="entry name" value="Aminotran_5"/>
    <property type="match status" value="1"/>
</dbReference>
<keyword evidence="3" id="KW-0663">Pyridoxal phosphate</keyword>
<sequence>MRRKKLVNLRIPGPIPVNDDILESMGTPMINHRGPEFKEILYRTTERLKTVFSTKNDVYIITGSGTSAMEAAVVNTLSPGDKAINATVGVFGNRFGVISERYGIDLVSLEFPFGSDVDLDVLRNCLNANPDVKAVMVTHNETSTGVTNNLQGISTVVKKEYDKLILVDGISSVCSLPLETDLWDLDVVATASQKGWMLPPGLAFISFSEKAWEAHSRSTMPRFYLDMAEYKRYYEIGQPPFTPSVSCMFALDLALDQIVTEGMGSVFERHASIGQYTRDRIAELNLNIFPNSKEIASNTCTAVEVPEGVDGSKLVSKMRDEHGVVLAGGQASLSGKIFRIGHMGQTTESDIKGVMDALKIVLPEIGFKN</sequence>
<name>A0A382BCR5_9ZZZZ</name>
<dbReference type="FunFam" id="3.40.640.10:FF:000054">
    <property type="entry name" value="Serine--glyoxylate aminotransferase"/>
    <property type="match status" value="1"/>
</dbReference>
<gene>
    <name evidence="5" type="ORF">METZ01_LOCUS164494</name>
</gene>
<dbReference type="PROSITE" id="PS00595">
    <property type="entry name" value="AA_TRANSFER_CLASS_5"/>
    <property type="match status" value="1"/>
</dbReference>
<evidence type="ECO:0000256" key="2">
    <source>
        <dbReference type="ARBA" id="ARBA00009236"/>
    </source>
</evidence>
<comment type="cofactor">
    <cofactor evidence="1">
        <name>pyridoxal 5'-phosphate</name>
        <dbReference type="ChEBI" id="CHEBI:597326"/>
    </cofactor>
</comment>
<evidence type="ECO:0000256" key="1">
    <source>
        <dbReference type="ARBA" id="ARBA00001933"/>
    </source>
</evidence>
<dbReference type="InterPro" id="IPR024169">
    <property type="entry name" value="SP_NH2Trfase/AEP_transaminase"/>
</dbReference>
<feature type="domain" description="Aminotransferase class V" evidence="4">
    <location>
        <begin position="29"/>
        <end position="333"/>
    </location>
</feature>
<dbReference type="PANTHER" id="PTHR21152">
    <property type="entry name" value="AMINOTRANSFERASE CLASS V"/>
    <property type="match status" value="1"/>
</dbReference>
<dbReference type="InterPro" id="IPR015424">
    <property type="entry name" value="PyrdxlP-dep_Trfase"/>
</dbReference>
<dbReference type="InterPro" id="IPR015422">
    <property type="entry name" value="PyrdxlP-dep_Trfase_small"/>
</dbReference>
<dbReference type="PANTHER" id="PTHR21152:SF40">
    <property type="entry name" value="ALANINE--GLYOXYLATE AMINOTRANSFERASE"/>
    <property type="match status" value="1"/>
</dbReference>